<gene>
    <name evidence="7" type="ORF">AB0D65_06060</name>
</gene>
<feature type="domain" description="B12-binding" evidence="6">
    <location>
        <begin position="4"/>
        <end position="132"/>
    </location>
</feature>
<dbReference type="Proteomes" id="UP001551582">
    <property type="component" value="Unassembled WGS sequence"/>
</dbReference>
<evidence type="ECO:0000313" key="7">
    <source>
        <dbReference type="EMBL" id="MEU9350582.1"/>
    </source>
</evidence>
<accession>A0ABV3E151</accession>
<evidence type="ECO:0000256" key="5">
    <source>
        <dbReference type="ARBA" id="ARBA00023285"/>
    </source>
</evidence>
<keyword evidence="4" id="KW-0413">Isomerase</keyword>
<keyword evidence="3" id="KW-0479">Metal-binding</keyword>
<dbReference type="NCBIfam" id="TIGR00640">
    <property type="entry name" value="acid_CoA_mut_C"/>
    <property type="match status" value="1"/>
</dbReference>
<evidence type="ECO:0000313" key="8">
    <source>
        <dbReference type="Proteomes" id="UP001551582"/>
    </source>
</evidence>
<reference evidence="7 8" key="1">
    <citation type="submission" date="2024-06" db="EMBL/GenBank/DDBJ databases">
        <title>The Natural Products Discovery Center: Release of the First 8490 Sequenced Strains for Exploring Actinobacteria Biosynthetic Diversity.</title>
        <authorList>
            <person name="Kalkreuter E."/>
            <person name="Kautsar S.A."/>
            <person name="Yang D."/>
            <person name="Bader C.D."/>
            <person name="Teijaro C.N."/>
            <person name="Fluegel L."/>
            <person name="Davis C.M."/>
            <person name="Simpson J.R."/>
            <person name="Lauterbach L."/>
            <person name="Steele A.D."/>
            <person name="Gui C."/>
            <person name="Meng S."/>
            <person name="Li G."/>
            <person name="Viehrig K."/>
            <person name="Ye F."/>
            <person name="Su P."/>
            <person name="Kiefer A.F."/>
            <person name="Nichols A."/>
            <person name="Cepeda A.J."/>
            <person name="Yan W."/>
            <person name="Fan B."/>
            <person name="Jiang Y."/>
            <person name="Adhikari A."/>
            <person name="Zheng C.-J."/>
            <person name="Schuster L."/>
            <person name="Cowan T.M."/>
            <person name="Smanski M.J."/>
            <person name="Chevrette M.G."/>
            <person name="De Carvalho L.P.S."/>
            <person name="Shen B."/>
        </authorList>
    </citation>
    <scope>NUCLEOTIDE SEQUENCE [LARGE SCALE GENOMIC DNA]</scope>
    <source>
        <strain evidence="7 8">NPDC048274</strain>
    </source>
</reference>
<comment type="cofactor">
    <cofactor evidence="1">
        <name>adenosylcob(III)alamin</name>
        <dbReference type="ChEBI" id="CHEBI:18408"/>
    </cofactor>
</comment>
<evidence type="ECO:0000259" key="6">
    <source>
        <dbReference type="PROSITE" id="PS51332"/>
    </source>
</evidence>
<dbReference type="InterPro" id="IPR006159">
    <property type="entry name" value="Acid_CoA_mut_C"/>
</dbReference>
<evidence type="ECO:0000256" key="1">
    <source>
        <dbReference type="ARBA" id="ARBA00001922"/>
    </source>
</evidence>
<name>A0ABV3E151_9ACTN</name>
<dbReference type="RefSeq" id="WP_359977262.1">
    <property type="nucleotide sequence ID" value="NZ_JBEZLS010000003.1"/>
</dbReference>
<keyword evidence="8" id="KW-1185">Reference proteome</keyword>
<evidence type="ECO:0000256" key="4">
    <source>
        <dbReference type="ARBA" id="ARBA00023235"/>
    </source>
</evidence>
<dbReference type="Pfam" id="PF02310">
    <property type="entry name" value="B12-binding"/>
    <property type="match status" value="1"/>
</dbReference>
<dbReference type="InterPro" id="IPR036724">
    <property type="entry name" value="Cobalamin-bd_sf"/>
</dbReference>
<sequence length="140" mass="14519">MATPVRILVAKPGLDGHDRGAKLVARGLRDAGFEVVFTGIRRRVDDIAATAVQEDVALVGLSVLSGAHLTLTRRTLQALRDAGGADIPVVVGGTIPAGDVDRLYDAGAAAVFPTGTPLDTIVTELRSLTTEPEASPIPEE</sequence>
<comment type="caution">
    <text evidence="7">The sequence shown here is derived from an EMBL/GenBank/DDBJ whole genome shotgun (WGS) entry which is preliminary data.</text>
</comment>
<dbReference type="PANTHER" id="PTHR48101">
    <property type="entry name" value="METHYLMALONYL-COA MUTASE, MITOCHONDRIAL-RELATED"/>
    <property type="match status" value="1"/>
</dbReference>
<evidence type="ECO:0000256" key="3">
    <source>
        <dbReference type="ARBA" id="ARBA00022723"/>
    </source>
</evidence>
<protein>
    <submittedName>
        <fullName evidence="7">Cobalamin B12-binding domain-containing protein</fullName>
    </submittedName>
</protein>
<dbReference type="PROSITE" id="PS51332">
    <property type="entry name" value="B12_BINDING"/>
    <property type="match status" value="1"/>
</dbReference>
<dbReference type="PANTHER" id="PTHR48101:SF3">
    <property type="entry name" value="COENZYME B12-DEPENDENT MUTASE"/>
    <property type="match status" value="1"/>
</dbReference>
<dbReference type="CDD" id="cd02071">
    <property type="entry name" value="MM_CoA_mut_B12_BD"/>
    <property type="match status" value="1"/>
</dbReference>
<dbReference type="Gene3D" id="3.40.50.280">
    <property type="entry name" value="Cobalamin-binding domain"/>
    <property type="match status" value="1"/>
</dbReference>
<keyword evidence="5" id="KW-0170">Cobalt</keyword>
<dbReference type="InterPro" id="IPR006158">
    <property type="entry name" value="Cobalamin-bd"/>
</dbReference>
<organism evidence="7 8">
    <name type="scientific">Streptomyces griseoloalbus</name>
    <dbReference type="NCBI Taxonomy" id="67303"/>
    <lineage>
        <taxon>Bacteria</taxon>
        <taxon>Bacillati</taxon>
        <taxon>Actinomycetota</taxon>
        <taxon>Actinomycetes</taxon>
        <taxon>Kitasatosporales</taxon>
        <taxon>Streptomycetaceae</taxon>
        <taxon>Streptomyces</taxon>
    </lineage>
</organism>
<proteinExistence type="predicted"/>
<dbReference type="SUPFAM" id="SSF52242">
    <property type="entry name" value="Cobalamin (vitamin B12)-binding domain"/>
    <property type="match status" value="1"/>
</dbReference>
<evidence type="ECO:0000256" key="2">
    <source>
        <dbReference type="ARBA" id="ARBA00022628"/>
    </source>
</evidence>
<keyword evidence="2" id="KW-0846">Cobalamin</keyword>
<dbReference type="EMBL" id="JBEZLS010000003">
    <property type="protein sequence ID" value="MEU9350582.1"/>
    <property type="molecule type" value="Genomic_DNA"/>
</dbReference>